<evidence type="ECO:0000256" key="2">
    <source>
        <dbReference type="ARBA" id="ARBA00022801"/>
    </source>
</evidence>
<dbReference type="AlphaFoldDB" id="A0A9E2F0U3"/>
<dbReference type="Proteomes" id="UP000811545">
    <property type="component" value="Unassembled WGS sequence"/>
</dbReference>
<dbReference type="GO" id="GO:0042802">
    <property type="term" value="F:identical protein binding"/>
    <property type="evidence" value="ECO:0007669"/>
    <property type="project" value="TreeGrafter"/>
</dbReference>
<dbReference type="PANTHER" id="PTHR11280">
    <property type="entry name" value="GLUCOSAMINE-6-PHOSPHATE ISOMERASE"/>
    <property type="match status" value="1"/>
</dbReference>
<gene>
    <name evidence="6" type="primary">nagB_1</name>
    <name evidence="4" type="synonym">nagB</name>
    <name evidence="6" type="ORF">DDT42_00612</name>
</gene>
<dbReference type="InterPro" id="IPR006148">
    <property type="entry name" value="Glc/Gal-6P_isomerase"/>
</dbReference>
<dbReference type="GO" id="GO:0004342">
    <property type="term" value="F:glucosamine-6-phosphate deaminase activity"/>
    <property type="evidence" value="ECO:0007669"/>
    <property type="project" value="UniProtKB-UniRule"/>
</dbReference>
<dbReference type="HAMAP" id="MF_01241">
    <property type="entry name" value="GlcN6P_deamin"/>
    <property type="match status" value="1"/>
</dbReference>
<dbReference type="GO" id="GO:0019262">
    <property type="term" value="P:N-acetylneuraminate catabolic process"/>
    <property type="evidence" value="ECO:0007669"/>
    <property type="project" value="UniProtKB-UniRule"/>
</dbReference>
<feature type="domain" description="Glucosamine/galactosamine-6-phosphate isomerase" evidence="5">
    <location>
        <begin position="15"/>
        <end position="229"/>
    </location>
</feature>
<evidence type="ECO:0000259" key="5">
    <source>
        <dbReference type="Pfam" id="PF01182"/>
    </source>
</evidence>
<dbReference type="EMBL" id="QLTW01000021">
    <property type="protein sequence ID" value="MBT9144764.1"/>
    <property type="molecule type" value="Genomic_DNA"/>
</dbReference>
<dbReference type="FunFam" id="3.40.50.1360:FF:000003">
    <property type="entry name" value="Glucosamine-6-phosphate deaminase"/>
    <property type="match status" value="1"/>
</dbReference>
<name>A0A9E2F0U3_PSYF1</name>
<dbReference type="NCBIfam" id="TIGR00502">
    <property type="entry name" value="nagB"/>
    <property type="match status" value="1"/>
</dbReference>
<dbReference type="Gene3D" id="3.40.50.1360">
    <property type="match status" value="1"/>
</dbReference>
<dbReference type="InterPro" id="IPR004547">
    <property type="entry name" value="Glucosamine6P_isomerase"/>
</dbReference>
<sequence>MRIMIVKNYNEMSYQAAQLIADQIIYKKNSVLGLATGSTPIGMYKELIRKFQKGELDFSQVVTFNLDEYYGLSIEHPQSYGFFMWNILFRHINLKRENVHLLNGVTKNIDNECRQYEDLIQKNGGIDLQILGIGDNGHIGFNEPDISFDTQTHLVNLTTKTIRANSRFFNNTQEVPKQAITMGIGTIMRAKKIILLANGKRKTKAIERTINSPITTKVPATVLQLHKEVTIIIDKAASSLLASDGNIFFN</sequence>
<protein>
    <recommendedName>
        <fullName evidence="4">Glucosamine-6-phosphate deaminase</fullName>
        <ecNumber evidence="4">3.5.99.6</ecNumber>
    </recommendedName>
    <alternativeName>
        <fullName evidence="4">GlcN6P deaminase</fullName>
        <shortName evidence="4">GNPDA</shortName>
    </alternativeName>
    <alternativeName>
        <fullName evidence="4">Glucosamine-6-phosphate isomerase</fullName>
    </alternativeName>
</protein>
<feature type="active site" description="Proton acceptor; for ring-opening step" evidence="4">
    <location>
        <position position="138"/>
    </location>
</feature>
<dbReference type="GO" id="GO:0005975">
    <property type="term" value="P:carbohydrate metabolic process"/>
    <property type="evidence" value="ECO:0007669"/>
    <property type="project" value="InterPro"/>
</dbReference>
<dbReference type="PROSITE" id="PS01161">
    <property type="entry name" value="GLC_GALNAC_ISOMERASE"/>
    <property type="match status" value="1"/>
</dbReference>
<feature type="active site" description="For ring-opening step" evidence="4">
    <location>
        <position position="143"/>
    </location>
</feature>
<organism evidence="6 7">
    <name type="scientific">Psychracetigena formicireducens</name>
    <dbReference type="NCBI Taxonomy" id="2986056"/>
    <lineage>
        <taxon>Bacteria</taxon>
        <taxon>Bacillati</taxon>
        <taxon>Candidatus Lithacetigenota</taxon>
        <taxon>Candidatus Psychracetigena</taxon>
    </lineage>
</organism>
<evidence type="ECO:0000313" key="6">
    <source>
        <dbReference type="EMBL" id="MBT9144764.1"/>
    </source>
</evidence>
<dbReference type="SUPFAM" id="SSF100950">
    <property type="entry name" value="NagB/RpiA/CoA transferase-like"/>
    <property type="match status" value="1"/>
</dbReference>
<dbReference type="InterPro" id="IPR037171">
    <property type="entry name" value="NagB/RpiA_transferase-like"/>
</dbReference>
<evidence type="ECO:0000313" key="7">
    <source>
        <dbReference type="Proteomes" id="UP000811545"/>
    </source>
</evidence>
<comment type="pathway">
    <text evidence="4">Amino-sugar metabolism; N-acetylneuraminate degradation; D-fructose 6-phosphate from N-acetylneuraminate: step 5/5.</text>
</comment>
<proteinExistence type="inferred from homology"/>
<reference evidence="6 7" key="1">
    <citation type="journal article" date="2021" name="bioRxiv">
        <title>Unique metabolic strategies in Hadean analogues reveal hints for primordial physiology.</title>
        <authorList>
            <person name="Nobu M.K."/>
            <person name="Nakai R."/>
            <person name="Tamazawa S."/>
            <person name="Mori H."/>
            <person name="Toyoda A."/>
            <person name="Ijiri A."/>
            <person name="Suzuki S."/>
            <person name="Kurokawa K."/>
            <person name="Kamagata Y."/>
            <person name="Tamaki H."/>
        </authorList>
    </citation>
    <scope>NUCLEOTIDE SEQUENCE [LARGE SCALE GENOMIC DNA]</scope>
    <source>
        <strain evidence="6">BS525</strain>
    </source>
</reference>
<dbReference type="PANTHER" id="PTHR11280:SF5">
    <property type="entry name" value="GLUCOSAMINE-6-PHOSPHATE ISOMERASE"/>
    <property type="match status" value="1"/>
</dbReference>
<dbReference type="GO" id="GO:0006043">
    <property type="term" value="P:glucosamine catabolic process"/>
    <property type="evidence" value="ECO:0007669"/>
    <property type="project" value="TreeGrafter"/>
</dbReference>
<keyword evidence="3 4" id="KW-0119">Carbohydrate metabolism</keyword>
<dbReference type="Pfam" id="PF01182">
    <property type="entry name" value="Glucosamine_iso"/>
    <property type="match status" value="1"/>
</dbReference>
<evidence type="ECO:0000256" key="1">
    <source>
        <dbReference type="ARBA" id="ARBA00000644"/>
    </source>
</evidence>
<comment type="caution">
    <text evidence="6">The sequence shown here is derived from an EMBL/GenBank/DDBJ whole genome shotgun (WGS) entry which is preliminary data.</text>
</comment>
<comment type="similarity">
    <text evidence="4">Belongs to the glucosamine/galactosamine-6-phosphate isomerase family. NagB subfamily.</text>
</comment>
<comment type="function">
    <text evidence="4">Catalyzes the reversible isomerization-deamination of glucosamine 6-phosphate (GlcN6P) to form fructose 6-phosphate (Fru6P) and ammonium ion.</text>
</comment>
<feature type="active site" description="For ring-opening step" evidence="4">
    <location>
        <position position="136"/>
    </location>
</feature>
<dbReference type="GO" id="GO:0005737">
    <property type="term" value="C:cytoplasm"/>
    <property type="evidence" value="ECO:0007669"/>
    <property type="project" value="TreeGrafter"/>
</dbReference>
<dbReference type="CDD" id="cd01399">
    <property type="entry name" value="GlcN6P_deaminase"/>
    <property type="match status" value="1"/>
</dbReference>
<dbReference type="NCBIfam" id="NF001684">
    <property type="entry name" value="PRK00443.1-4"/>
    <property type="match status" value="1"/>
</dbReference>
<dbReference type="GO" id="GO:0006046">
    <property type="term" value="P:N-acetylglucosamine catabolic process"/>
    <property type="evidence" value="ECO:0007669"/>
    <property type="project" value="UniProtKB-UniRule"/>
</dbReference>
<feature type="active site" description="Proton acceptor; for enolization step" evidence="4">
    <location>
        <position position="67"/>
    </location>
</feature>
<keyword evidence="2 4" id="KW-0378">Hydrolase</keyword>
<comment type="caution">
    <text evidence="4">Lacks conserved residue(s) required for the propagation of feature annotation.</text>
</comment>
<dbReference type="InterPro" id="IPR018321">
    <property type="entry name" value="Glucosamine6P_isomerase_CS"/>
</dbReference>
<accession>A0A9E2F0U3</accession>
<evidence type="ECO:0000256" key="4">
    <source>
        <dbReference type="HAMAP-Rule" id="MF_01241"/>
    </source>
</evidence>
<evidence type="ECO:0000256" key="3">
    <source>
        <dbReference type="ARBA" id="ARBA00023277"/>
    </source>
</evidence>
<comment type="catalytic activity">
    <reaction evidence="1 4">
        <text>alpha-D-glucosamine 6-phosphate + H2O = beta-D-fructose 6-phosphate + NH4(+)</text>
        <dbReference type="Rhea" id="RHEA:12172"/>
        <dbReference type="ChEBI" id="CHEBI:15377"/>
        <dbReference type="ChEBI" id="CHEBI:28938"/>
        <dbReference type="ChEBI" id="CHEBI:57634"/>
        <dbReference type="ChEBI" id="CHEBI:75989"/>
        <dbReference type="EC" id="3.5.99.6"/>
    </reaction>
</comment>
<dbReference type="EC" id="3.5.99.6" evidence="4"/>